<reference evidence="1 2" key="1">
    <citation type="submission" date="2019-08" db="EMBL/GenBank/DDBJ databases">
        <title>Phlebobacter frassis gen. nov. sp. nov., a new member of family Sphingobacteriaceae isolated from sand fly rearing media.</title>
        <authorList>
            <person name="Kakumanu M.L."/>
            <person name="Marayati B.F."/>
            <person name="Wada-Katsumata A."/>
            <person name="Wasserberg G."/>
            <person name="Schal C."/>
            <person name="Apperson C.S."/>
            <person name="Ponnusamy L."/>
        </authorList>
    </citation>
    <scope>NUCLEOTIDE SEQUENCE [LARGE SCALE GENOMIC DNA]</scope>
    <source>
        <strain evidence="1 2">SSI9</strain>
    </source>
</reference>
<protein>
    <submittedName>
        <fullName evidence="1">IS66 family insertion sequence element accessory protein TnpB</fullName>
    </submittedName>
</protein>
<feature type="non-terminal residue" evidence="1">
    <location>
        <position position="1"/>
    </location>
</feature>
<dbReference type="InterPro" id="IPR008878">
    <property type="entry name" value="Transposase_IS66_Orf2"/>
</dbReference>
<dbReference type="Pfam" id="PF05717">
    <property type="entry name" value="TnpB_IS66"/>
    <property type="match status" value="1"/>
</dbReference>
<comment type="caution">
    <text evidence="1">The sequence shown here is derived from an EMBL/GenBank/DDBJ whole genome shotgun (WGS) entry which is preliminary data.</text>
</comment>
<dbReference type="AlphaFoldDB" id="A0A5D4GRR5"/>
<evidence type="ECO:0000313" key="2">
    <source>
        <dbReference type="Proteomes" id="UP000322362"/>
    </source>
</evidence>
<sequence length="119" mass="13731">FTDMFSLGSSHRFYLYDGHCDMRKSFDGLCGLVISAMQRQPTSGEVFVFLNRSRTHIKLLHWEHGGFVLYYKRLEQGTFGISALKKGELSWSDLVLLIEGVQVVKSIQKKRYSLPQKQL</sequence>
<name>A0A5D4GRR5_9SPHI</name>
<organism evidence="1 2">
    <name type="scientific">Sphingobacterium phlebotomi</name>
    <dbReference type="NCBI Taxonomy" id="2605433"/>
    <lineage>
        <taxon>Bacteria</taxon>
        <taxon>Pseudomonadati</taxon>
        <taxon>Bacteroidota</taxon>
        <taxon>Sphingobacteriia</taxon>
        <taxon>Sphingobacteriales</taxon>
        <taxon>Sphingobacteriaceae</taxon>
        <taxon>Sphingobacterium</taxon>
    </lineage>
</organism>
<proteinExistence type="predicted"/>
<dbReference type="EMBL" id="VTAV01000055">
    <property type="protein sequence ID" value="TYR30429.1"/>
    <property type="molecule type" value="Genomic_DNA"/>
</dbReference>
<accession>A0A5D4GRR5</accession>
<dbReference type="PANTHER" id="PTHR36455:SF1">
    <property type="entry name" value="BLR8292 PROTEIN"/>
    <property type="match status" value="1"/>
</dbReference>
<feature type="non-terminal residue" evidence="1">
    <location>
        <position position="119"/>
    </location>
</feature>
<dbReference type="PANTHER" id="PTHR36455">
    <property type="match status" value="1"/>
</dbReference>
<dbReference type="Proteomes" id="UP000322362">
    <property type="component" value="Unassembled WGS sequence"/>
</dbReference>
<evidence type="ECO:0000313" key="1">
    <source>
        <dbReference type="EMBL" id="TYR30429.1"/>
    </source>
</evidence>
<keyword evidence="2" id="KW-1185">Reference proteome</keyword>
<dbReference type="NCBIfam" id="NF033819">
    <property type="entry name" value="IS66_TnpB"/>
    <property type="match status" value="1"/>
</dbReference>
<gene>
    <name evidence="1" type="primary">tnpB</name>
    <name evidence="1" type="ORF">FXV77_21940</name>
</gene>